<keyword evidence="4" id="KW-1185">Reference proteome</keyword>
<feature type="compositionally biased region" description="Basic and acidic residues" evidence="1">
    <location>
        <begin position="654"/>
        <end position="663"/>
    </location>
</feature>
<feature type="compositionally biased region" description="Low complexity" evidence="1">
    <location>
        <begin position="615"/>
        <end position="625"/>
    </location>
</feature>
<dbReference type="SUPFAM" id="SSF56112">
    <property type="entry name" value="Protein kinase-like (PK-like)"/>
    <property type="match status" value="1"/>
</dbReference>
<evidence type="ECO:0000259" key="2">
    <source>
        <dbReference type="PROSITE" id="PS50011"/>
    </source>
</evidence>
<dbReference type="STRING" id="6689.A0A3R7MG08"/>
<dbReference type="GO" id="GO:0005524">
    <property type="term" value="F:ATP binding"/>
    <property type="evidence" value="ECO:0007669"/>
    <property type="project" value="InterPro"/>
</dbReference>
<feature type="compositionally biased region" description="Basic and acidic residues" evidence="1">
    <location>
        <begin position="61"/>
        <end position="70"/>
    </location>
</feature>
<protein>
    <recommendedName>
        <fullName evidence="2">Protein kinase domain-containing protein</fullName>
    </recommendedName>
</protein>
<feature type="compositionally biased region" description="Basic and acidic residues" evidence="1">
    <location>
        <begin position="767"/>
        <end position="776"/>
    </location>
</feature>
<dbReference type="SMART" id="SM00220">
    <property type="entry name" value="S_TKc"/>
    <property type="match status" value="1"/>
</dbReference>
<dbReference type="PROSITE" id="PS00108">
    <property type="entry name" value="PROTEIN_KINASE_ST"/>
    <property type="match status" value="1"/>
</dbReference>
<dbReference type="EMBL" id="QCYY01004511">
    <property type="protein sequence ID" value="ROT60870.1"/>
    <property type="molecule type" value="Genomic_DNA"/>
</dbReference>
<feature type="compositionally biased region" description="Basic and acidic residues" evidence="1">
    <location>
        <begin position="209"/>
        <end position="222"/>
    </location>
</feature>
<feature type="compositionally biased region" description="Low complexity" evidence="1">
    <location>
        <begin position="896"/>
        <end position="906"/>
    </location>
</feature>
<feature type="compositionally biased region" description="Basic and acidic residues" evidence="1">
    <location>
        <begin position="420"/>
        <end position="429"/>
    </location>
</feature>
<dbReference type="InterPro" id="IPR011009">
    <property type="entry name" value="Kinase-like_dom_sf"/>
</dbReference>
<reference evidence="3 4" key="1">
    <citation type="submission" date="2018-04" db="EMBL/GenBank/DDBJ databases">
        <authorList>
            <person name="Zhang X."/>
            <person name="Yuan J."/>
            <person name="Li F."/>
            <person name="Xiang J."/>
        </authorList>
    </citation>
    <scope>NUCLEOTIDE SEQUENCE [LARGE SCALE GENOMIC DNA]</scope>
    <source>
        <tissue evidence="3">Muscle</tissue>
    </source>
</reference>
<feature type="compositionally biased region" description="Basic residues" evidence="1">
    <location>
        <begin position="441"/>
        <end position="451"/>
    </location>
</feature>
<feature type="compositionally biased region" description="Basic residues" evidence="1">
    <location>
        <begin position="626"/>
        <end position="637"/>
    </location>
</feature>
<dbReference type="InterPro" id="IPR008271">
    <property type="entry name" value="Ser/Thr_kinase_AS"/>
</dbReference>
<feature type="compositionally biased region" description="Basic residues" evidence="1">
    <location>
        <begin position="1139"/>
        <end position="1152"/>
    </location>
</feature>
<feature type="compositionally biased region" description="Basic and acidic residues" evidence="1">
    <location>
        <begin position="455"/>
        <end position="464"/>
    </location>
</feature>
<feature type="compositionally biased region" description="Basic and acidic residues" evidence="1">
    <location>
        <begin position="315"/>
        <end position="324"/>
    </location>
</feature>
<feature type="compositionally biased region" description="Basic and acidic residues" evidence="1">
    <location>
        <begin position="404"/>
        <end position="413"/>
    </location>
</feature>
<evidence type="ECO:0000256" key="1">
    <source>
        <dbReference type="SAM" id="MobiDB-lite"/>
    </source>
</evidence>
<reference evidence="3 4" key="2">
    <citation type="submission" date="2019-01" db="EMBL/GenBank/DDBJ databases">
        <title>The decoding of complex shrimp genome reveals the adaptation for benthos swimmer, frequently molting mechanism and breeding impact on genome.</title>
        <authorList>
            <person name="Sun Y."/>
            <person name="Gao Y."/>
            <person name="Yu Y."/>
        </authorList>
    </citation>
    <scope>NUCLEOTIDE SEQUENCE [LARGE SCALE GENOMIC DNA]</scope>
    <source>
        <tissue evidence="3">Muscle</tissue>
    </source>
</reference>
<feature type="compositionally biased region" description="Basic residues" evidence="1">
    <location>
        <begin position="705"/>
        <end position="715"/>
    </location>
</feature>
<proteinExistence type="predicted"/>
<feature type="region of interest" description="Disordered" evidence="1">
    <location>
        <begin position="1045"/>
        <end position="1192"/>
    </location>
</feature>
<feature type="compositionally biased region" description="Basic and acidic residues" evidence="1">
    <location>
        <begin position="670"/>
        <end position="686"/>
    </location>
</feature>
<feature type="compositionally biased region" description="Basic residues" evidence="1">
    <location>
        <begin position="390"/>
        <end position="400"/>
    </location>
</feature>
<name>A0A3R7MG08_PENVA</name>
<feature type="compositionally biased region" description="Basic residues" evidence="1">
    <location>
        <begin position="918"/>
        <end position="929"/>
    </location>
</feature>
<feature type="compositionally biased region" description="Basic residues" evidence="1">
    <location>
        <begin position="796"/>
        <end position="806"/>
    </location>
</feature>
<feature type="region of interest" description="Disordered" evidence="1">
    <location>
        <begin position="1"/>
        <end position="1003"/>
    </location>
</feature>
<feature type="compositionally biased region" description="Basic and acidic residues" evidence="1">
    <location>
        <begin position="331"/>
        <end position="340"/>
    </location>
</feature>
<evidence type="ECO:0000313" key="3">
    <source>
        <dbReference type="EMBL" id="ROT60870.1"/>
    </source>
</evidence>
<dbReference type="Proteomes" id="UP000283509">
    <property type="component" value="Unassembled WGS sequence"/>
</dbReference>
<comment type="caution">
    <text evidence="3">The sequence shown here is derived from an EMBL/GenBank/DDBJ whole genome shotgun (WGS) entry which is preliminary data.</text>
</comment>
<feature type="compositionally biased region" description="Low complexity" evidence="1">
    <location>
        <begin position="1174"/>
        <end position="1183"/>
    </location>
</feature>
<feature type="compositionally biased region" description="Basic and acidic residues" evidence="1">
    <location>
        <begin position="744"/>
        <end position="753"/>
    </location>
</feature>
<dbReference type="PROSITE" id="PS50011">
    <property type="entry name" value="PROTEIN_KINASE_DOM"/>
    <property type="match status" value="1"/>
</dbReference>
<feature type="compositionally biased region" description="Basic residues" evidence="1">
    <location>
        <begin position="367"/>
        <end position="377"/>
    </location>
</feature>
<feature type="compositionally biased region" description="Low complexity" evidence="1">
    <location>
        <begin position="430"/>
        <end position="440"/>
    </location>
</feature>
<dbReference type="GO" id="GO:0004672">
    <property type="term" value="F:protein kinase activity"/>
    <property type="evidence" value="ECO:0007669"/>
    <property type="project" value="InterPro"/>
</dbReference>
<accession>A0A3R7MG08</accession>
<feature type="compositionally biased region" description="Basic residues" evidence="1">
    <location>
        <begin position="490"/>
        <end position="506"/>
    </location>
</feature>
<feature type="compositionally biased region" description="Low complexity" evidence="1">
    <location>
        <begin position="807"/>
        <end position="817"/>
    </location>
</feature>
<feature type="compositionally biased region" description="Low complexity" evidence="1">
    <location>
        <begin position="531"/>
        <end position="543"/>
    </location>
</feature>
<evidence type="ECO:0000313" key="4">
    <source>
        <dbReference type="Proteomes" id="UP000283509"/>
    </source>
</evidence>
<feature type="compositionally biased region" description="Basic and acidic residues" evidence="1">
    <location>
        <begin position="178"/>
        <end position="192"/>
    </location>
</feature>
<feature type="compositionally biased region" description="Basic and acidic residues" evidence="1">
    <location>
        <begin position="230"/>
        <end position="248"/>
    </location>
</feature>
<dbReference type="OrthoDB" id="6373017at2759"/>
<feature type="compositionally biased region" description="Low complexity" evidence="1">
    <location>
        <begin position="378"/>
        <end position="388"/>
    </location>
</feature>
<gene>
    <name evidence="3" type="ORF">C7M84_021492</name>
</gene>
<feature type="compositionally biased region" description="Basic and acidic residues" evidence="1">
    <location>
        <begin position="478"/>
        <end position="487"/>
    </location>
</feature>
<feature type="domain" description="Protein kinase" evidence="2">
    <location>
        <begin position="1233"/>
        <end position="1500"/>
    </location>
</feature>
<sequence length="1500" mass="161967">MAQAEGRAWRRGPPRDGDEESRVPPAEEAKARQGLPVRNPSPSKQPSRKAAAKKQAIGEPLPRDGDEEARVPPAKKQRQEPSRQDPAPRAAQAVRPGEEAPPPRRGRGGPECTGEEAAPGAFPSGTRAPRAAQAEGRGEEAPPPRRGRGGQSATGEETVPVKPSAKKPKQKAVAKRPLPRDGTRRPECHGEEAAPGPSRQEPKPLAQPKQKDLAKKQAKKSEAIGQEAQAEGRGEEAPPPRRDEEARVPPRRSSARAFPSGTQALEQPKQKAVAKKQAKKSLSSLSASPKKKPSATCAEPSAKKPKQKAVAKRPLPRDGDEEARVPPAKKQRQEPSRQEPKPLAQPKQKAVAKKQAKKSLSSLSSSPKKKPSAKKPAKSSSSSSPEVKPSAKKPKQKAVAKRPLPRDGDEEARVPPAKKQRQEPSRQEPKPLAQPKQKAPSAKKPKQKAVAKRPLPRDGDEEARVPPAKKQRQGPSRQEPKPLEQPKQKAVAKKQAKKSPSRRPWRRGPSPATGTRRPECHRRRSSARGLPVRNPSPSSSPSRRPWRRGPLPRDGDEEAESATGEEAAPWAFPSGTQAPRAAQAEGRGEEAPPRDGDERPECHRRRSSARGLPVRNPSPSSSPSRRPWRRSRPRSHPSRPPAQPKQKAVAKRPLPRDGDEEARVPPAKKQRQEPSRQEPKPLEQPKQKAVAKKQAKKSLSSLSSSKKKPSAKKPAKSSSSSSSSSPLPKPLEQPKQKAVAKRPLPRDGDEEARVPPAKKQRQGPSRQEPKPLEQPKQKAAAKKQAKKSLSSLSSSSKKKPSAKKPAKSSSSSSSSSPLPKPLEQPKQKAVAKSPSRDGDEEARVPPAKKQRQGLPVRNQSPSSSPSRRPWRRAGQEVVIFTIIVIKKKPSAKKPAKSSSSSSSSSPLPKPLEQPKQKAVAKRPLPRRGRGGQSATGEEAAPGAFPSGTQAPRAAQAEGRGEEAPPPRRGRGGQSATGEEAAPGAFPSGTQAPRAAQAEGRGEEAGQEVIFTIIVIKKEAVGQEACEVIIILILILTITQAPRAAQAEGRGEEAPPPRRGRGGQSATGEEAAPGAFPSGTQAPRAAQAEGRGEEALPRDGTRRPECHRRRSSARAFPSGTQAPRAAQAEGRGEEAGQGIHRGHRRSPSRRPWRRGPSLATGTRRPECHGRRSSARSLPVRNPSPSRSPRPKCPQRIRRETAMDAICGGAQGPEAAVARLSVPILSAKKAMAMLGPNPHLLGAGKDGEAYLNREADLVVKFAMCYRSCRSVMREALALDLLKEVPGVQRLVGVCLERALIVTRYAGPTMSDWKSGKSRLRPKVWLYILSKVTLTLRTIHRNGLVHNDVKGDNICLRKSKGEIDVTIIDFGLAKRAGMQLPPLGTWSPGEHHPPEFFRDQAECSDLTDAFSLGKLVRAFLDIQSQELLDWFQESQSHAAKEREGLSELLWCLKLEQKTSCTGNDDARGRDLVGDEGGSFSASCTLLPAGCLAKGEGPCNRYKT</sequence>
<feature type="compositionally biased region" description="Basic and acidic residues" evidence="1">
    <location>
        <begin position="1089"/>
        <end position="1103"/>
    </location>
</feature>
<feature type="compositionally biased region" description="Basic and acidic residues" evidence="1">
    <location>
        <begin position="834"/>
        <end position="843"/>
    </location>
</feature>
<feature type="compositionally biased region" description="Basic residues" evidence="1">
    <location>
        <begin position="164"/>
        <end position="174"/>
    </location>
</feature>
<feature type="compositionally biased region" description="Basic residues" evidence="1">
    <location>
        <begin position="885"/>
        <end position="895"/>
    </location>
</feature>
<organism evidence="3 4">
    <name type="scientific">Penaeus vannamei</name>
    <name type="common">Whiteleg shrimp</name>
    <name type="synonym">Litopenaeus vannamei</name>
    <dbReference type="NCBI Taxonomy" id="6689"/>
    <lineage>
        <taxon>Eukaryota</taxon>
        <taxon>Metazoa</taxon>
        <taxon>Ecdysozoa</taxon>
        <taxon>Arthropoda</taxon>
        <taxon>Crustacea</taxon>
        <taxon>Multicrustacea</taxon>
        <taxon>Malacostraca</taxon>
        <taxon>Eumalacostraca</taxon>
        <taxon>Eucarida</taxon>
        <taxon>Decapoda</taxon>
        <taxon>Dendrobranchiata</taxon>
        <taxon>Penaeoidea</taxon>
        <taxon>Penaeidae</taxon>
        <taxon>Penaeus</taxon>
    </lineage>
</organism>
<feature type="compositionally biased region" description="Basic and acidic residues" evidence="1">
    <location>
        <begin position="586"/>
        <end position="601"/>
    </location>
</feature>
<dbReference type="Gene3D" id="1.10.510.10">
    <property type="entry name" value="Transferase(Phosphotransferase) domain 1"/>
    <property type="match status" value="1"/>
</dbReference>
<dbReference type="Pfam" id="PF00069">
    <property type="entry name" value="Pkinase"/>
    <property type="match status" value="1"/>
</dbReference>
<feature type="compositionally biased region" description="Basic and acidic residues" evidence="1">
    <location>
        <begin position="13"/>
        <end position="31"/>
    </location>
</feature>
<feature type="compositionally biased region" description="Low complexity" evidence="1">
    <location>
        <begin position="716"/>
        <end position="726"/>
    </location>
</feature>
<dbReference type="InterPro" id="IPR000719">
    <property type="entry name" value="Prot_kinase_dom"/>
</dbReference>